<feature type="transmembrane region" description="Helical" evidence="1">
    <location>
        <begin position="100"/>
        <end position="123"/>
    </location>
</feature>
<evidence type="ECO:0008006" key="3">
    <source>
        <dbReference type="Google" id="ProtNLM"/>
    </source>
</evidence>
<keyword evidence="1" id="KW-0472">Membrane</keyword>
<reference evidence="2" key="1">
    <citation type="submission" date="2024-05" db="EMBL/GenBank/DDBJ databases">
        <title>Draft Genome Sequences of Flagellimonas sp. MMG031 and Marinobacter sp. MMG032 Isolated from the dinoflagellate Symbiodinium pilosum.</title>
        <authorList>
            <person name="Shikuma N.J."/>
            <person name="Farrell M.V."/>
        </authorList>
    </citation>
    <scope>NUCLEOTIDE SEQUENCE</scope>
    <source>
        <strain evidence="2">MMG032</strain>
    </source>
</reference>
<dbReference type="AlphaFoldDB" id="A0AAU7MJU6"/>
<name>A0AAU7MJU6_9GAMM</name>
<organism evidence="2">
    <name type="scientific">Marinobacter sp. MMG032</name>
    <dbReference type="NCBI Taxonomy" id="3158548"/>
    <lineage>
        <taxon>Bacteria</taxon>
        <taxon>Pseudomonadati</taxon>
        <taxon>Pseudomonadota</taxon>
        <taxon>Gammaproteobacteria</taxon>
        <taxon>Pseudomonadales</taxon>
        <taxon>Marinobacteraceae</taxon>
        <taxon>Marinobacter</taxon>
    </lineage>
</organism>
<protein>
    <recommendedName>
        <fullName evidence="3">RDD domain-containing protein</fullName>
    </recommendedName>
</protein>
<sequence length="127" mass="14408">MIYTLAHIGYLSLFIGFMPLLVIFTFGFRYTVLIEARVATERRGISTARNIWQGKIIGRLMRSGNVFAYLIFRAIPSPFFQQRASLLGDPAVPLPLSWQAWVITPMLLMYLAVITTLVSNLVIQSVR</sequence>
<keyword evidence="1" id="KW-1133">Transmembrane helix</keyword>
<evidence type="ECO:0000256" key="1">
    <source>
        <dbReference type="SAM" id="Phobius"/>
    </source>
</evidence>
<keyword evidence="1" id="KW-0812">Transmembrane</keyword>
<evidence type="ECO:0000313" key="2">
    <source>
        <dbReference type="EMBL" id="XBQ18680.1"/>
    </source>
</evidence>
<dbReference type="KEGG" id="mamm:ABNF92_14650"/>
<accession>A0AAU7MJU6</accession>
<proteinExistence type="predicted"/>
<gene>
    <name evidence="2" type="ORF">ABNF92_14650</name>
</gene>
<dbReference type="EMBL" id="CP157802">
    <property type="protein sequence ID" value="XBQ18680.1"/>
    <property type="molecule type" value="Genomic_DNA"/>
</dbReference>
<dbReference type="RefSeq" id="WP_349342547.1">
    <property type="nucleotide sequence ID" value="NZ_CP157802.1"/>
</dbReference>
<feature type="transmembrane region" description="Helical" evidence="1">
    <location>
        <begin position="60"/>
        <end position="80"/>
    </location>
</feature>
<feature type="transmembrane region" description="Helical" evidence="1">
    <location>
        <begin position="6"/>
        <end position="28"/>
    </location>
</feature>